<keyword evidence="3" id="KW-1185">Reference proteome</keyword>
<comment type="caution">
    <text evidence="2">The sequence shown here is derived from an EMBL/GenBank/DDBJ whole genome shotgun (WGS) entry which is preliminary data.</text>
</comment>
<dbReference type="SUPFAM" id="SSF56672">
    <property type="entry name" value="DNA/RNA polymerases"/>
    <property type="match status" value="1"/>
</dbReference>
<organism evidence="2 3">
    <name type="scientific">Hibiscus syriacus</name>
    <name type="common">Rose of Sharon</name>
    <dbReference type="NCBI Taxonomy" id="106335"/>
    <lineage>
        <taxon>Eukaryota</taxon>
        <taxon>Viridiplantae</taxon>
        <taxon>Streptophyta</taxon>
        <taxon>Embryophyta</taxon>
        <taxon>Tracheophyta</taxon>
        <taxon>Spermatophyta</taxon>
        <taxon>Magnoliopsida</taxon>
        <taxon>eudicotyledons</taxon>
        <taxon>Gunneridae</taxon>
        <taxon>Pentapetalae</taxon>
        <taxon>rosids</taxon>
        <taxon>malvids</taxon>
        <taxon>Malvales</taxon>
        <taxon>Malvaceae</taxon>
        <taxon>Malvoideae</taxon>
        <taxon>Hibiscus</taxon>
    </lineage>
</organism>
<dbReference type="EMBL" id="VEPZ02000880">
    <property type="protein sequence ID" value="KAE8713119.1"/>
    <property type="molecule type" value="Genomic_DNA"/>
</dbReference>
<dbReference type="Pfam" id="PF14111">
    <property type="entry name" value="DUF4283"/>
    <property type="match status" value="1"/>
</dbReference>
<gene>
    <name evidence="2" type="ORF">F3Y22_tig00110214pilonHSYRG00001</name>
</gene>
<dbReference type="PANTHER" id="PTHR33116">
    <property type="entry name" value="REVERSE TRANSCRIPTASE ZINC-BINDING DOMAIN-CONTAINING PROTEIN-RELATED-RELATED"/>
    <property type="match status" value="1"/>
</dbReference>
<dbReference type="PROSITE" id="PS50878">
    <property type="entry name" value="RT_POL"/>
    <property type="match status" value="1"/>
</dbReference>
<reference evidence="2" key="1">
    <citation type="submission" date="2019-09" db="EMBL/GenBank/DDBJ databases">
        <title>Draft genome information of white flower Hibiscus syriacus.</title>
        <authorList>
            <person name="Kim Y.-M."/>
        </authorList>
    </citation>
    <scope>NUCLEOTIDE SEQUENCE [LARGE SCALE GENOMIC DNA]</scope>
    <source>
        <strain evidence="2">YM2019G1</strain>
    </source>
</reference>
<evidence type="ECO:0000259" key="1">
    <source>
        <dbReference type="PROSITE" id="PS50878"/>
    </source>
</evidence>
<dbReference type="Pfam" id="PF00078">
    <property type="entry name" value="RVT_1"/>
    <property type="match status" value="1"/>
</dbReference>
<dbReference type="CDD" id="cd01650">
    <property type="entry name" value="RT_nLTR_like"/>
    <property type="match status" value="1"/>
</dbReference>
<proteinExistence type="predicted"/>
<evidence type="ECO:0000313" key="3">
    <source>
        <dbReference type="Proteomes" id="UP000436088"/>
    </source>
</evidence>
<dbReference type="Gene3D" id="3.60.10.10">
    <property type="entry name" value="Endonuclease/exonuclease/phosphatase"/>
    <property type="match status" value="1"/>
</dbReference>
<dbReference type="InterPro" id="IPR043502">
    <property type="entry name" value="DNA/RNA_pol_sf"/>
</dbReference>
<name>A0A6A3BEA8_HIBSY</name>
<accession>A0A6A3BEA8</accession>
<protein>
    <recommendedName>
        <fullName evidence="1">Reverse transcriptase domain-containing protein</fullName>
    </recommendedName>
</protein>
<feature type="domain" description="Reverse transcriptase" evidence="1">
    <location>
        <begin position="769"/>
        <end position="1020"/>
    </location>
</feature>
<dbReference type="InterPro" id="IPR000477">
    <property type="entry name" value="RT_dom"/>
</dbReference>
<evidence type="ECO:0000313" key="2">
    <source>
        <dbReference type="EMBL" id="KAE8713119.1"/>
    </source>
</evidence>
<dbReference type="SUPFAM" id="SSF56219">
    <property type="entry name" value="DNase I-like"/>
    <property type="match status" value="1"/>
</dbReference>
<dbReference type="InterPro" id="IPR036691">
    <property type="entry name" value="Endo/exonu/phosph_ase_sf"/>
</dbReference>
<dbReference type="InterPro" id="IPR025558">
    <property type="entry name" value="DUF4283"/>
</dbReference>
<sequence length="1326" mass="148408">MKTGLNHELETLMLKRKLFSAGNEQELNFFPPSTTEGSCVVKPPRFVFEEGILEWRNALVGQFIGSAPSFTSLQKTVGLLWGKQSPVKVSLAGPNLFVFSFVSSLARDWVLENGSWHVQHKSICLRKWEPNLKELSFDLHCMPVWIHLYNVQLELFSKKGLSYVASAIGKPLHIDSITASIERLEYARVCVEISAGSQIPDFINVMLCDDSIAKVRVSVHWMANYCADCHRFGHLAKFCTQGKKVEQVWRVKDSSQGVESTSVVSSKGGSLAAPVCLNLLSVNGPPDFSSIKTDPIGNSTNLTSAADAILEVDGAPPNDEALADQSSKQIEHHALVIDPHVKRGRGRPAKDKAGGGGSKNKFDVLSSIDPNSLVGVPLVDSGKKQRGAALGLAKVVQDMKLKKKDQLEKGIQQSPKAEHCAEENLDCSICSIFEQCITLKGSYNDKPFFISAVYGSNNGVARRHLWAQLVSMDRLVGNVAWLIGGDFNVVLKDEESSNPISLYANSDVAEFQMCVEDIGVFDHLFIGPLFTWSNKQQGSFLARKLDRVLVNHSWAETFPSSEVEFQAPGESDHCPAFVWLHNEAAIAMPKPFKLFNFWVMHPSFLSIVRDSWQAPATRNPTQLANLDATIVGNLVIDELKIEEELKAFKQMELLFYKQKAKADWIREGDQSTQFFYSMVASKRMNNTIRVFYSQYGVRLNSFEDIELLGYSLPEGAAEALTREVSDVEIKDAIWGQCNNKSPGPDGYNSFLFKKTWHIVGNDFLAAIRYFFTSSFMLPSFNATVVVLVPKVPNPSLVKDYRPISCCSVIYKTATRILVNRLSAVFPSMIALNQSAFVKGRSIIDNTLLVQELVRGYSRKKASPRCALKIDLQKAFDSLSWDFVKVVLHALGLPEKFIGYFKGARGVRKGDPLSPYVFVLAMNVLSSLLNLAAEKRVFNFHPKCRKVGLTHLCFADDLLIFCKGSLEPIVAIQDLTGFKLGSLPVRYLGVPLVTRKLSVKECRSLIDKIRAKLNSWANKHLIFTGRIQLIRAVLFSMASFWCRQLILPKKVILSIEQLCSRFFWKGSNVPAKGVRVSWKKICAAKAEGGLGVQAMGEWNKARAVFLIKKLLANKGSLWVAWIHAYVIGSADFWQMSIPTNVSWSFRYILRVRPSVLHLFTGPIHNLSVRSIRDNLRIIFPKVSWQHLVWFPGRIPKHIIIVWMAILDRLPTRRPSVLWLQFCKGPMGAILALCGVYRGACSWEGELAWATYCFKGKSLIARVFRLAWAGHVYSIWKERNCRLYGGSARSVDALLQDIKAVIQIRLERSTICRSDECNAALCARWDIA</sequence>
<dbReference type="Proteomes" id="UP000436088">
    <property type="component" value="Unassembled WGS sequence"/>
</dbReference>
<dbReference type="PANTHER" id="PTHR33116:SF66">
    <property type="entry name" value="REVERSE TRANSCRIPTASE ZINC-BINDING DOMAIN-CONTAINING PROTEIN"/>
    <property type="match status" value="1"/>
</dbReference>